<proteinExistence type="predicted"/>
<evidence type="ECO:0000313" key="2">
    <source>
        <dbReference type="EMBL" id="JAD85914.1"/>
    </source>
</evidence>
<sequence>MSSVLRLCLANMAERSLTRMSGPGSLPATSPDLETSPSSRPSSTAQWGPDDMLTTSLAAMARMSAQETTPGHLFSTSALARTTVSKPSPARDTLSGASFSASLSWDAIMTDASQPCK</sequence>
<dbReference type="AlphaFoldDB" id="A0A0A9DBD8"/>
<evidence type="ECO:0000256" key="1">
    <source>
        <dbReference type="SAM" id="MobiDB-lite"/>
    </source>
</evidence>
<reference evidence="2" key="1">
    <citation type="submission" date="2014-09" db="EMBL/GenBank/DDBJ databases">
        <authorList>
            <person name="Magalhaes I.L.F."/>
            <person name="Oliveira U."/>
            <person name="Santos F.R."/>
            <person name="Vidigal T.H.D.A."/>
            <person name="Brescovit A.D."/>
            <person name="Santos A.J."/>
        </authorList>
    </citation>
    <scope>NUCLEOTIDE SEQUENCE</scope>
    <source>
        <tissue evidence="2">Shoot tissue taken approximately 20 cm above the soil surface</tissue>
    </source>
</reference>
<protein>
    <submittedName>
        <fullName evidence="2">Uncharacterized protein</fullName>
    </submittedName>
</protein>
<feature type="compositionally biased region" description="Polar residues" evidence="1">
    <location>
        <begin position="32"/>
        <end position="46"/>
    </location>
</feature>
<reference evidence="2" key="2">
    <citation type="journal article" date="2015" name="Data Brief">
        <title>Shoot transcriptome of the giant reed, Arundo donax.</title>
        <authorList>
            <person name="Barrero R.A."/>
            <person name="Guerrero F.D."/>
            <person name="Moolhuijzen P."/>
            <person name="Goolsby J.A."/>
            <person name="Tidwell J."/>
            <person name="Bellgard S.E."/>
            <person name="Bellgard M.I."/>
        </authorList>
    </citation>
    <scope>NUCLEOTIDE SEQUENCE</scope>
    <source>
        <tissue evidence="2">Shoot tissue taken approximately 20 cm above the soil surface</tissue>
    </source>
</reference>
<accession>A0A0A9DBD8</accession>
<organism evidence="2">
    <name type="scientific">Arundo donax</name>
    <name type="common">Giant reed</name>
    <name type="synonym">Donax arundinaceus</name>
    <dbReference type="NCBI Taxonomy" id="35708"/>
    <lineage>
        <taxon>Eukaryota</taxon>
        <taxon>Viridiplantae</taxon>
        <taxon>Streptophyta</taxon>
        <taxon>Embryophyta</taxon>
        <taxon>Tracheophyta</taxon>
        <taxon>Spermatophyta</taxon>
        <taxon>Magnoliopsida</taxon>
        <taxon>Liliopsida</taxon>
        <taxon>Poales</taxon>
        <taxon>Poaceae</taxon>
        <taxon>PACMAD clade</taxon>
        <taxon>Arundinoideae</taxon>
        <taxon>Arundineae</taxon>
        <taxon>Arundo</taxon>
    </lineage>
</organism>
<name>A0A0A9DBD8_ARUDO</name>
<dbReference type="EMBL" id="GBRH01211981">
    <property type="protein sequence ID" value="JAD85914.1"/>
    <property type="molecule type" value="Transcribed_RNA"/>
</dbReference>
<feature type="region of interest" description="Disordered" evidence="1">
    <location>
        <begin position="16"/>
        <end position="51"/>
    </location>
</feature>